<keyword evidence="4 10" id="KW-0813">Transport</keyword>
<proteinExistence type="inferred from homology"/>
<reference evidence="13" key="1">
    <citation type="submission" date="2023-05" db="EMBL/GenBank/DDBJ databases">
        <authorList>
            <person name="Zhang X."/>
        </authorList>
    </citation>
    <scope>NUCLEOTIDE SEQUENCE</scope>
    <source>
        <strain evidence="13">YF14B1</strain>
    </source>
</reference>
<dbReference type="Gene3D" id="1.10.3720.10">
    <property type="entry name" value="MetI-like"/>
    <property type="match status" value="1"/>
</dbReference>
<evidence type="ECO:0000256" key="6">
    <source>
        <dbReference type="ARBA" id="ARBA00022505"/>
    </source>
</evidence>
<dbReference type="AlphaFoldDB" id="A0AAE3QX50"/>
<evidence type="ECO:0000256" key="5">
    <source>
        <dbReference type="ARBA" id="ARBA00022475"/>
    </source>
</evidence>
<keyword evidence="9 10" id="KW-0472">Membrane</keyword>
<evidence type="ECO:0000256" key="4">
    <source>
        <dbReference type="ARBA" id="ARBA00022448"/>
    </source>
</evidence>
<comment type="similarity">
    <text evidence="3 11">Belongs to the binding-protein-dependent transport system permease family. CysTW subfamily.</text>
</comment>
<dbReference type="GO" id="GO:0015098">
    <property type="term" value="F:molybdate ion transmembrane transporter activity"/>
    <property type="evidence" value="ECO:0007669"/>
    <property type="project" value="UniProtKB-UniRule"/>
</dbReference>
<dbReference type="InterPro" id="IPR000515">
    <property type="entry name" value="MetI-like"/>
</dbReference>
<dbReference type="RefSeq" id="WP_313987307.1">
    <property type="nucleotide sequence ID" value="NZ_JASJOS010000018.1"/>
</dbReference>
<sequence length="225" mass="25314">MEEYLETLLLTCQLAFCTTFILVIVSIPLAYGLAFFRFRIKPIIEALISLPLVLPPTVLGFYLLVTFSPENMLGHWLEKYLHVSLNFTFAGILIGSTIYSLPFMVHPIQAGFENFPSILLDASYTLGKSRMTTLWKVILPNIKPSLLSGIVLTFAHTMGEFGVILMIGGNIPGETRVASIVIYDLVEDLKYKQANQYALALLLFSFVLLIALYRLSRRTQSHTLF</sequence>
<feature type="transmembrane region" description="Helical" evidence="10">
    <location>
        <begin position="146"/>
        <end position="167"/>
    </location>
</feature>
<evidence type="ECO:0000256" key="9">
    <source>
        <dbReference type="ARBA" id="ARBA00023136"/>
    </source>
</evidence>
<keyword evidence="7 10" id="KW-0812">Transmembrane</keyword>
<evidence type="ECO:0000313" key="13">
    <source>
        <dbReference type="EMBL" id="MDJ1485150.1"/>
    </source>
</evidence>
<dbReference type="Pfam" id="PF00528">
    <property type="entry name" value="BPD_transp_1"/>
    <property type="match status" value="1"/>
</dbReference>
<dbReference type="NCBIfam" id="TIGR02141">
    <property type="entry name" value="modB_ABC"/>
    <property type="match status" value="1"/>
</dbReference>
<comment type="caution">
    <text evidence="13">The sequence shown here is derived from an EMBL/GenBank/DDBJ whole genome shotgun (WGS) entry which is preliminary data.</text>
</comment>
<evidence type="ECO:0000256" key="10">
    <source>
        <dbReference type="RuleBase" id="RU363032"/>
    </source>
</evidence>
<dbReference type="CDD" id="cd06261">
    <property type="entry name" value="TM_PBP2"/>
    <property type="match status" value="1"/>
</dbReference>
<keyword evidence="8 10" id="KW-1133">Transmembrane helix</keyword>
<keyword evidence="6 11" id="KW-0500">Molybdenum</keyword>
<comment type="function">
    <text evidence="1 11">Part of the binding-protein-dependent transport system for molybdenum; probably responsible for the translocation of the substrate across the membrane.</text>
</comment>
<accession>A0AAE3QX50</accession>
<dbReference type="PANTHER" id="PTHR30183">
    <property type="entry name" value="MOLYBDENUM TRANSPORT SYSTEM PERMEASE PROTEIN MODB"/>
    <property type="match status" value="1"/>
</dbReference>
<feature type="transmembrane region" description="Helical" evidence="10">
    <location>
        <begin position="43"/>
        <end position="65"/>
    </location>
</feature>
<organism evidence="13 14">
    <name type="scientific">Xanthocytophaga flava</name>
    <dbReference type="NCBI Taxonomy" id="3048013"/>
    <lineage>
        <taxon>Bacteria</taxon>
        <taxon>Pseudomonadati</taxon>
        <taxon>Bacteroidota</taxon>
        <taxon>Cytophagia</taxon>
        <taxon>Cytophagales</taxon>
        <taxon>Rhodocytophagaceae</taxon>
        <taxon>Xanthocytophaga</taxon>
    </lineage>
</organism>
<feature type="transmembrane region" description="Helical" evidence="10">
    <location>
        <begin position="85"/>
        <end position="105"/>
    </location>
</feature>
<feature type="transmembrane region" description="Helical" evidence="10">
    <location>
        <begin position="197"/>
        <end position="215"/>
    </location>
</feature>
<dbReference type="PANTHER" id="PTHR30183:SF8">
    <property type="entry name" value="MOLYBDENUM TRANSPORT SYSTEM PERMEASE"/>
    <property type="match status" value="1"/>
</dbReference>
<feature type="domain" description="ABC transmembrane type-1" evidence="12">
    <location>
        <begin position="8"/>
        <end position="214"/>
    </location>
</feature>
<dbReference type="InterPro" id="IPR035906">
    <property type="entry name" value="MetI-like_sf"/>
</dbReference>
<evidence type="ECO:0000259" key="12">
    <source>
        <dbReference type="PROSITE" id="PS50928"/>
    </source>
</evidence>
<evidence type="ECO:0000256" key="11">
    <source>
        <dbReference type="RuleBase" id="RU365097"/>
    </source>
</evidence>
<gene>
    <name evidence="13" type="primary">modB</name>
    <name evidence="13" type="ORF">QNI16_31920</name>
</gene>
<comment type="subcellular location">
    <subcellularLocation>
        <location evidence="2 10">Cell membrane</location>
        <topology evidence="2 10">Multi-pass membrane protein</topology>
    </subcellularLocation>
</comment>
<evidence type="ECO:0000256" key="8">
    <source>
        <dbReference type="ARBA" id="ARBA00022989"/>
    </source>
</evidence>
<dbReference type="InterPro" id="IPR011867">
    <property type="entry name" value="ModB_ABC"/>
</dbReference>
<dbReference type="PROSITE" id="PS50928">
    <property type="entry name" value="ABC_TM1"/>
    <property type="match status" value="1"/>
</dbReference>
<dbReference type="Proteomes" id="UP001241110">
    <property type="component" value="Unassembled WGS sequence"/>
</dbReference>
<name>A0AAE3QX50_9BACT</name>
<evidence type="ECO:0000256" key="3">
    <source>
        <dbReference type="ARBA" id="ARBA00007069"/>
    </source>
</evidence>
<protein>
    <recommendedName>
        <fullName evidence="11">Molybdenum transport system permease</fullName>
    </recommendedName>
</protein>
<feature type="transmembrane region" description="Helical" evidence="10">
    <location>
        <begin position="13"/>
        <end position="36"/>
    </location>
</feature>
<evidence type="ECO:0000256" key="1">
    <source>
        <dbReference type="ARBA" id="ARBA00002949"/>
    </source>
</evidence>
<dbReference type="SUPFAM" id="SSF161098">
    <property type="entry name" value="MetI-like"/>
    <property type="match status" value="1"/>
</dbReference>
<evidence type="ECO:0000256" key="7">
    <source>
        <dbReference type="ARBA" id="ARBA00022692"/>
    </source>
</evidence>
<evidence type="ECO:0000256" key="2">
    <source>
        <dbReference type="ARBA" id="ARBA00004651"/>
    </source>
</evidence>
<dbReference type="GO" id="GO:0005886">
    <property type="term" value="C:plasma membrane"/>
    <property type="evidence" value="ECO:0007669"/>
    <property type="project" value="UniProtKB-SubCell"/>
</dbReference>
<dbReference type="EMBL" id="JASJOS010000018">
    <property type="protein sequence ID" value="MDJ1485150.1"/>
    <property type="molecule type" value="Genomic_DNA"/>
</dbReference>
<keyword evidence="5 11" id="KW-1003">Cell membrane</keyword>
<evidence type="ECO:0000313" key="14">
    <source>
        <dbReference type="Proteomes" id="UP001241110"/>
    </source>
</evidence>